<gene>
    <name evidence="1" type="ORF">ABIE08_003788</name>
</gene>
<evidence type="ECO:0000313" key="2">
    <source>
        <dbReference type="Proteomes" id="UP001549321"/>
    </source>
</evidence>
<evidence type="ECO:0000313" key="1">
    <source>
        <dbReference type="EMBL" id="MET4635837.1"/>
    </source>
</evidence>
<keyword evidence="2" id="KW-1185">Reference proteome</keyword>
<keyword evidence="1" id="KW-0456">Lyase</keyword>
<dbReference type="InterPro" id="IPR001106">
    <property type="entry name" value="Aromatic_Lyase"/>
</dbReference>
<reference evidence="1 2" key="1">
    <citation type="submission" date="2024-06" db="EMBL/GenBank/DDBJ databases">
        <title>Sorghum-associated microbial communities from plants grown in Nebraska, USA.</title>
        <authorList>
            <person name="Schachtman D."/>
        </authorList>
    </citation>
    <scope>NUCLEOTIDE SEQUENCE [LARGE SCALE GENOMIC DNA]</scope>
    <source>
        <strain evidence="1 2">3207</strain>
    </source>
</reference>
<dbReference type="RefSeq" id="WP_354553382.1">
    <property type="nucleotide sequence ID" value="NZ_JBEPSM010000003.1"/>
</dbReference>
<dbReference type="PANTHER" id="PTHR10362">
    <property type="entry name" value="HISTIDINE AMMONIA-LYASE"/>
    <property type="match status" value="1"/>
</dbReference>
<dbReference type="SUPFAM" id="SSF48557">
    <property type="entry name" value="L-aspartase-like"/>
    <property type="match status" value="1"/>
</dbReference>
<dbReference type="Gene3D" id="1.10.275.10">
    <property type="entry name" value="Fumarase/aspartase (N-terminal domain)"/>
    <property type="match status" value="1"/>
</dbReference>
<accession>A0ABV2R3J0</accession>
<proteinExistence type="predicted"/>
<dbReference type="EC" id="4.3.1.3" evidence="1"/>
<dbReference type="EMBL" id="JBEPSM010000003">
    <property type="protein sequence ID" value="MET4635837.1"/>
    <property type="molecule type" value="Genomic_DNA"/>
</dbReference>
<protein>
    <submittedName>
        <fullName evidence="1">Histidine ammonia-lyase</fullName>
        <ecNumber evidence="1">4.3.1.3</ecNumber>
    </submittedName>
</protein>
<organism evidence="1 2">
    <name type="scientific">Kaistia defluvii</name>
    <dbReference type="NCBI Taxonomy" id="410841"/>
    <lineage>
        <taxon>Bacteria</taxon>
        <taxon>Pseudomonadati</taxon>
        <taxon>Pseudomonadota</taxon>
        <taxon>Alphaproteobacteria</taxon>
        <taxon>Hyphomicrobiales</taxon>
        <taxon>Kaistiaceae</taxon>
        <taxon>Kaistia</taxon>
    </lineage>
</organism>
<comment type="caution">
    <text evidence="1">The sequence shown here is derived from an EMBL/GenBank/DDBJ whole genome shotgun (WGS) entry which is preliminary data.</text>
</comment>
<dbReference type="Gene3D" id="1.20.200.10">
    <property type="entry name" value="Fumarase/aspartase (Central domain)"/>
    <property type="match status" value="1"/>
</dbReference>
<name>A0ABV2R3J0_9HYPH</name>
<sequence length="522" mass="54283">MPAAVEVMLDDRTASPRETVILDGSPLRLSTLSLIGRGLLHVVPCEVRLVEVAKAYEAVRGAVEGGRQLYGVTTGVGAIKDRSIALAASADRTDLVRAHHFGVGEPLPPEIVRAGIAIRVNTALSGMVGCSPELVRAYVAALDADIVPVVRRLGSIGAADIGLMSQVATALAGEGQVFHRGVLKSAEEALREAGLTPLVFRLKDALSAVSTNALTVASAGATLIEAAQLIRVAMATGSSAAAALRASPEPWRVATRIGSPREAAAGTVLMAVADAFPWAPATHLHDPLSLRMMAQIFGASAGVVAFAAASVEAATARPDDNPVVIDGIPMTSGGSLPLELALTLQSVGPGLAHLARNILNRIILIANGGRGVLPANLVSEATDATGFGPLVKLAGDLASRVMADLAPVSAMPLLIAGGMEDEAMFAPLIVERLNRQIASLKMLTAIEALLAAQGLDMQGLKPAGLVGMVYDSVRSEVAFLEKDRALSLDIETIERNLFQPALLETVRNFYESITTDELIFSR</sequence>
<dbReference type="Proteomes" id="UP001549321">
    <property type="component" value="Unassembled WGS sequence"/>
</dbReference>
<dbReference type="InterPro" id="IPR008948">
    <property type="entry name" value="L-Aspartase-like"/>
</dbReference>
<dbReference type="Pfam" id="PF00221">
    <property type="entry name" value="Lyase_aromatic"/>
    <property type="match status" value="1"/>
</dbReference>
<dbReference type="GO" id="GO:0004397">
    <property type="term" value="F:histidine ammonia-lyase activity"/>
    <property type="evidence" value="ECO:0007669"/>
    <property type="project" value="UniProtKB-EC"/>
</dbReference>
<dbReference type="InterPro" id="IPR024083">
    <property type="entry name" value="Fumarase/histidase_N"/>
</dbReference>